<evidence type="ECO:0000313" key="2">
    <source>
        <dbReference type="Proteomes" id="UP000019462"/>
    </source>
</evidence>
<proteinExistence type="predicted"/>
<dbReference type="AlphaFoldDB" id="W3VU79"/>
<dbReference type="HOGENOM" id="CLU_1603454_0_0_1"/>
<comment type="caution">
    <text evidence="1">The sequence shown here is derived from an EMBL/GenBank/DDBJ whole genome shotgun (WGS) entry which is preliminary data.</text>
</comment>
<dbReference type="EMBL" id="AWNI01000006">
    <property type="protein sequence ID" value="ETS64336.1"/>
    <property type="molecule type" value="Genomic_DNA"/>
</dbReference>
<name>W3VU79_MOEAP</name>
<accession>W3VU79</accession>
<sequence>MGTAKQRTPCGGKLSGADQLHALQPCASRFPLALFWRSILLTLFLARHAASARLHQDGVLGLASNIDQSIGSLLCSNDSRSTRCFISPSHSTIVLVDGHASSSANPSAAARVTPLWTYLLVSTSTLTLQPGLLPTWLDRPDWIHSPHSVSWILLPLVAIVRPLDGV</sequence>
<dbReference type="Proteomes" id="UP000019462">
    <property type="component" value="Unassembled WGS sequence"/>
</dbReference>
<evidence type="ECO:0000313" key="1">
    <source>
        <dbReference type="EMBL" id="ETS64336.1"/>
    </source>
</evidence>
<protein>
    <submittedName>
        <fullName evidence="1">Uncharacterized protein</fullName>
    </submittedName>
</protein>
<keyword evidence="2" id="KW-1185">Reference proteome</keyword>
<organism evidence="1 2">
    <name type="scientific">Moesziomyces aphidis</name>
    <name type="common">Pseudozyma aphidis</name>
    <dbReference type="NCBI Taxonomy" id="84754"/>
    <lineage>
        <taxon>Eukaryota</taxon>
        <taxon>Fungi</taxon>
        <taxon>Dikarya</taxon>
        <taxon>Basidiomycota</taxon>
        <taxon>Ustilaginomycotina</taxon>
        <taxon>Ustilaginomycetes</taxon>
        <taxon>Ustilaginales</taxon>
        <taxon>Ustilaginaceae</taxon>
        <taxon>Moesziomyces</taxon>
    </lineage>
</organism>
<reference evidence="1 2" key="1">
    <citation type="journal article" date="2014" name="Genome Announc.">
        <title>Genome sequence of the basidiomycetous fungus Pseudozyma aphidis DSM70725, an efficient producer of biosurfactant mannosylerythritol lipids.</title>
        <authorList>
            <person name="Lorenz S."/>
            <person name="Guenther M."/>
            <person name="Grumaz C."/>
            <person name="Rupp S."/>
            <person name="Zibek S."/>
            <person name="Sohn K."/>
        </authorList>
    </citation>
    <scope>NUCLEOTIDE SEQUENCE [LARGE SCALE GENOMIC DNA]</scope>
    <source>
        <strain evidence="2">ATCC 32657 / CBS 517.83 / DSM 70725 / JCM 10318 / NBRC 10182 / NRRL Y-7954 / St-0401</strain>
    </source>
</reference>
<gene>
    <name evidence="1" type="ORF">PaG_01182</name>
</gene>